<feature type="domain" description="Myosin motor" evidence="5">
    <location>
        <begin position="156"/>
        <end position="1336"/>
    </location>
</feature>
<dbReference type="GO" id="GO:0005524">
    <property type="term" value="F:ATP binding"/>
    <property type="evidence" value="ECO:0007669"/>
    <property type="project" value="UniProtKB-KW"/>
</dbReference>
<evidence type="ECO:0000256" key="2">
    <source>
        <dbReference type="ARBA" id="ARBA00022840"/>
    </source>
</evidence>
<dbReference type="GeneID" id="40308932"/>
<dbReference type="KEGG" id="bbes:BESB_039510"/>
<evidence type="ECO:0000256" key="3">
    <source>
        <dbReference type="ARBA" id="ARBA00023203"/>
    </source>
</evidence>
<dbReference type="STRING" id="94643.A0A2A9MNJ8"/>
<evidence type="ECO:0000256" key="4">
    <source>
        <dbReference type="SAM" id="MobiDB-lite"/>
    </source>
</evidence>
<dbReference type="PANTHER" id="PTHR13140">
    <property type="entry name" value="MYOSIN"/>
    <property type="match status" value="1"/>
</dbReference>
<reference evidence="6 7" key="1">
    <citation type="submission" date="2017-09" db="EMBL/GenBank/DDBJ databases">
        <title>Genome sequencing of Besnoitia besnoiti strain Bb-Ger1.</title>
        <authorList>
            <person name="Schares G."/>
            <person name="Venepally P."/>
            <person name="Lorenzi H.A."/>
        </authorList>
    </citation>
    <scope>NUCLEOTIDE SEQUENCE [LARGE SCALE GENOMIC DNA]</scope>
    <source>
        <strain evidence="6 7">Bb-Ger1</strain>
    </source>
</reference>
<feature type="compositionally biased region" description="Low complexity" evidence="4">
    <location>
        <begin position="1614"/>
        <end position="1635"/>
    </location>
</feature>
<feature type="region of interest" description="Disordered" evidence="4">
    <location>
        <begin position="589"/>
        <end position="610"/>
    </location>
</feature>
<organism evidence="6 7">
    <name type="scientific">Besnoitia besnoiti</name>
    <name type="common">Apicomplexan protozoan</name>
    <dbReference type="NCBI Taxonomy" id="94643"/>
    <lineage>
        <taxon>Eukaryota</taxon>
        <taxon>Sar</taxon>
        <taxon>Alveolata</taxon>
        <taxon>Apicomplexa</taxon>
        <taxon>Conoidasida</taxon>
        <taxon>Coccidia</taxon>
        <taxon>Eucoccidiorida</taxon>
        <taxon>Eimeriorina</taxon>
        <taxon>Sarcocystidae</taxon>
        <taxon>Besnoitia</taxon>
    </lineage>
</organism>
<dbReference type="GO" id="GO:0003774">
    <property type="term" value="F:cytoskeletal motor activity"/>
    <property type="evidence" value="ECO:0007669"/>
    <property type="project" value="InterPro"/>
</dbReference>
<evidence type="ECO:0000313" key="6">
    <source>
        <dbReference type="EMBL" id="PFH37493.1"/>
    </source>
</evidence>
<comment type="caution">
    <text evidence="6">The sequence shown here is derived from an EMBL/GenBank/DDBJ whole genome shotgun (WGS) entry which is preliminary data.</text>
</comment>
<evidence type="ECO:0000313" key="7">
    <source>
        <dbReference type="Proteomes" id="UP000224006"/>
    </source>
</evidence>
<feature type="compositionally biased region" description="Basic and acidic residues" evidence="4">
    <location>
        <begin position="596"/>
        <end position="610"/>
    </location>
</feature>
<dbReference type="SMART" id="SM00242">
    <property type="entry name" value="MYSc"/>
    <property type="match status" value="1"/>
</dbReference>
<dbReference type="InterPro" id="IPR027417">
    <property type="entry name" value="P-loop_NTPase"/>
</dbReference>
<evidence type="ECO:0000259" key="5">
    <source>
        <dbReference type="SMART" id="SM00242"/>
    </source>
</evidence>
<feature type="compositionally biased region" description="Acidic residues" evidence="4">
    <location>
        <begin position="1581"/>
        <end position="1592"/>
    </location>
</feature>
<name>A0A2A9MNJ8_BESBE</name>
<keyword evidence="3" id="KW-0009">Actin-binding</keyword>
<dbReference type="Gene3D" id="1.20.120.720">
    <property type="entry name" value="Myosin VI head, motor domain, U50 subdomain"/>
    <property type="match status" value="1"/>
</dbReference>
<feature type="region of interest" description="Disordered" evidence="4">
    <location>
        <begin position="1880"/>
        <end position="1929"/>
    </location>
</feature>
<dbReference type="VEuPathDB" id="ToxoDB:BESB_039510"/>
<dbReference type="EMBL" id="NWUJ01000002">
    <property type="protein sequence ID" value="PFH37493.1"/>
    <property type="molecule type" value="Genomic_DNA"/>
</dbReference>
<dbReference type="GO" id="GO:0003779">
    <property type="term" value="F:actin binding"/>
    <property type="evidence" value="ECO:0007669"/>
    <property type="project" value="UniProtKB-KW"/>
</dbReference>
<dbReference type="RefSeq" id="XP_029221502.1">
    <property type="nucleotide sequence ID" value="XM_029362537.1"/>
</dbReference>
<feature type="compositionally biased region" description="Basic residues" evidence="4">
    <location>
        <begin position="1712"/>
        <end position="1731"/>
    </location>
</feature>
<feature type="compositionally biased region" description="Low complexity" evidence="4">
    <location>
        <begin position="1880"/>
        <end position="1889"/>
    </location>
</feature>
<feature type="compositionally biased region" description="Basic and acidic residues" evidence="4">
    <location>
        <begin position="464"/>
        <end position="479"/>
    </location>
</feature>
<gene>
    <name evidence="6" type="ORF">BESB_039510</name>
</gene>
<proteinExistence type="predicted"/>
<dbReference type="GO" id="GO:0016459">
    <property type="term" value="C:myosin complex"/>
    <property type="evidence" value="ECO:0007669"/>
    <property type="project" value="InterPro"/>
</dbReference>
<keyword evidence="7" id="KW-1185">Reference proteome</keyword>
<evidence type="ECO:0000256" key="1">
    <source>
        <dbReference type="ARBA" id="ARBA00022741"/>
    </source>
</evidence>
<dbReference type="SUPFAM" id="SSF52540">
    <property type="entry name" value="P-loop containing nucleoside triphosphate hydrolases"/>
    <property type="match status" value="1"/>
</dbReference>
<feature type="region of interest" description="Disordered" evidence="4">
    <location>
        <begin position="2069"/>
        <end position="2209"/>
    </location>
</feature>
<dbReference type="Proteomes" id="UP000224006">
    <property type="component" value="Chromosome II"/>
</dbReference>
<feature type="compositionally biased region" description="Gly residues" evidence="4">
    <location>
        <begin position="2178"/>
        <end position="2191"/>
    </location>
</feature>
<sequence>MDLPPGAPARVLDDCGSGKALTRPWVLPPFMSIWAGQALVVIPSVVTASSESASGVALLEPTLSRSATALPPSTAQHGMQLVDAANFFFRRTFRRPFPHPFALVEAVYEQLYNAQPPEHSDHANLSTWLVEQFEANDVRKAAQHYEPDTPSVPIYGRPGSECALVTNENRRMPPPYTPDGVRVNNFARLEGLPTSVQSVVILGPSGSGKTFTRVHAVNYAVWRHYKSVRACLAVAHDTRAVTTQQESIYTCDRIVALNALIRCFLHGPIQGNSSSTRCCLAVELRLSSTTRTTEPEFPDGSPGELGDVQIRVYPTLIAPGSLAKRSPEKCTSFHIFHLFSNREELTTSKDDEHLKSTTAVLAEEMESVNWLRRALWEVIAESLPKSSTGHRKEQLNVAQTLGDSLRSGKASSGRAFVHWALMTLGLPQEEIDAVFRLLQAIQVLGALNFRDAMDPNPALSGKGDSCHETRKQHQHQAEADRPCGVSSVQVLQDAAALLGVSPPVLEGNLTSVPFLSLWRPLQAFEARQHLEALRVSLYSSLVSFLFQELNLRGSLTPPRLRGGSLEDSLLRLETSPSVLRSQLYSTALRSGPPPPDGKHAFTHDHLGRSDPPRTEQCCKSIVFIEAFGHTLGSAQQDGGLEQLCTNYAADKMQQLMEEILLHRHIRALQSEGLFVPPHLLYQNNLHTPFFPQIWKGDQTPVKERPGSESGHCSAACGKKLPNETIYLVNAISFVEGTQRRPVNAAPRRTAATDVNGNTLSEGHRATTDHVIRERADNENLSASEFKVGRRACSVGSMEPARNHLPGLGKGSPVPSCQHLPAPDLSAITAGFCAPLPGLIAVMHDVALAPIQQEQRRNRMLVERLRVLHTLHLHAQKLIHGVLRPTSLPCQSAGMTKTQRRAFMSHPHRGRAIPRDSTAVTWVGGDNRQSTHKPADRIGSKVSSGGGNNCHFVANSSFIPKYTASLCSPSAARHAHATMEYQASGLQFIIQHAGGQAVAYNAKGFSCLTNKHRLRASRTLKNLLVHAPPILRRLLLAEGPLSRTASSGETRVTAISSGEISAFSIGQTARREAPYSKCGERSSQSVLGTESSTDACRRVIGSALRSKHDILSMSPCCRTAAAVEGCLTQLNVCMWPTAQGVVAAASSLASFVASCTRQPAFISCLPHPGLPSRGKDIYPDWAVLLFDYLRSEQPAVLLHAELEARRLPVCVPLGAFWPACASIFRSAADSAVQDTSPSSPEAIKVCYAQTKHSILSALPPSASVLALLYWAEMVRRLAIRYEHPRQGQNSCGPVDNVMDNFTPTISTAALRYLFVVGKHSVFFKDEARPLLALLRQQLKARARLGTVRSQSAEQSQATAAGAQFTDVFLEEAYLEAIPAAIKHALTWVKLRRCCLTVLAVAKLRNESKRRSAAVTIVQRWWRCRRLIHRQQRDEEACKSAADVPSQMREAKGRAHGSGVSLLQSLNVERVKETRAKWEERVARQNLTESKMLVLKPIHSEPPQARCSSIDNADELPSYMQTTSEPVPRESSTTDGVIQNVTVDFKGHAVWETTYKAPGSGVPYRRAPEQARMTSEWDNFSSTDEESDVDEEKDADIGIRLEPRCASSDVADNTLRTITNRTSRSTSSPLKLSSLESAADTSATVCTSRGRRSTTTSSRAGAPASTGDSSSGDLSPHKPHYELSAGEDGNRRDCIGNETQTITAAEENEDDPRQRRKRRSRKKRRRRRRRHRQGALNYQACSSRLQPASSWPFRVLYSFPPPPPPCPPPPPPPPLPPPPPPHATASVALHEFGIFPQSANMGRPASASYIFSPPETLSLCYCTVQDNPFHAGEEGVFSEFTEAPALTHSSDGLLHDSCYVSLACLQASHRWREGYCGYGAEEGSASSQSARSNDDHHTPNQTWRRVTHADGGNRRTPGPSENSDIEWNLPPLPCPPHGTHEFGLEPNAAPNAAEIAGPFVQTGCLSEGILGCWPGLLADAALHDWRSYDGSDRYLGTYTNLPWTADAASLYGWCGNTIDAAVAAAAAVGLLPAPGILTLPTLSDPSHSDSAVALEAALGAYNLSALKCTPGAAEGDHDSGSGYEQAGDSSGGPPMRTSEGESESDPLLPNPWKQIASRPARQGETATHPLRTAGKGLEHSQGVERNSQCESRSPPAQVGNDGSVNGKAIRSAGTPLRGPTGAGDGSTAGGGAQKGWVPTRCDQQGVLLTDA</sequence>
<feature type="region of interest" description="Disordered" evidence="4">
    <location>
        <begin position="1554"/>
        <end position="1739"/>
    </location>
</feature>
<accession>A0A2A9MNJ8</accession>
<keyword evidence="2" id="KW-0067">ATP-binding</keyword>
<protein>
    <recommendedName>
        <fullName evidence="5">Myosin motor domain-containing protein</fullName>
    </recommendedName>
</protein>
<feature type="region of interest" description="Disordered" evidence="4">
    <location>
        <begin position="742"/>
        <end position="761"/>
    </location>
</feature>
<feature type="compositionally biased region" description="Low complexity" evidence="4">
    <location>
        <begin position="1651"/>
        <end position="1665"/>
    </location>
</feature>
<keyword evidence="1" id="KW-0547">Nucleotide-binding</keyword>
<feature type="region of interest" description="Disordered" evidence="4">
    <location>
        <begin position="458"/>
        <end position="479"/>
    </location>
</feature>
<dbReference type="OrthoDB" id="333491at2759"/>
<dbReference type="InterPro" id="IPR001609">
    <property type="entry name" value="Myosin_head_motor_dom-like"/>
</dbReference>